<dbReference type="Ensembl" id="ENSTRUT00000037089.3">
    <property type="protein sequence ID" value="ENSTRUP00000036957.2"/>
    <property type="gene ID" value="ENSTRUG00000014450.3"/>
</dbReference>
<dbReference type="Pfam" id="PF09294">
    <property type="entry name" value="Interfer-bind"/>
    <property type="match status" value="1"/>
</dbReference>
<dbReference type="GO" id="GO:0004896">
    <property type="term" value="F:cytokine receptor activity"/>
    <property type="evidence" value="ECO:0007669"/>
    <property type="project" value="TreeGrafter"/>
</dbReference>
<dbReference type="RefSeq" id="XP_003971670.2">
    <property type="nucleotide sequence ID" value="XM_003971621.3"/>
</dbReference>
<feature type="chain" id="PRO_5030172424" evidence="7">
    <location>
        <begin position="20"/>
        <end position="589"/>
    </location>
</feature>
<proteinExistence type="inferred from homology"/>
<dbReference type="eggNOG" id="ENOG502RPFC">
    <property type="taxonomic scope" value="Eukaryota"/>
</dbReference>
<keyword evidence="3" id="KW-1015">Disulfide bond</keyword>
<feature type="domain" description="Interferon/interleukin receptor" evidence="9">
    <location>
        <begin position="127"/>
        <end position="232"/>
    </location>
</feature>
<reference evidence="10 11" key="1">
    <citation type="journal article" date="2011" name="Genome Biol. Evol.">
        <title>Integration of the genetic map and genome assembly of fugu facilitates insights into distinct features of genome evolution in teleosts and mammals.</title>
        <authorList>
            <person name="Kai W."/>
            <person name="Kikuchi K."/>
            <person name="Tohari S."/>
            <person name="Chew A.K."/>
            <person name="Tay A."/>
            <person name="Fujiwara A."/>
            <person name="Hosoya S."/>
            <person name="Suetake H."/>
            <person name="Naruse K."/>
            <person name="Brenner S."/>
            <person name="Suzuki Y."/>
            <person name="Venkatesh B."/>
        </authorList>
    </citation>
    <scope>NUCLEOTIDE SEQUENCE [LARGE SCALE GENOMIC DNA]</scope>
</reference>
<accession>H2UJ36</accession>
<dbReference type="OrthoDB" id="9909056at2759"/>
<dbReference type="GeneTree" id="ENSGT00940000157314"/>
<keyword evidence="6" id="KW-0472">Membrane</keyword>
<evidence type="ECO:0000256" key="4">
    <source>
        <dbReference type="ARBA" id="ARBA00023170"/>
    </source>
</evidence>
<dbReference type="FunCoup" id="H2UJ36">
    <property type="interactions" value="322"/>
</dbReference>
<evidence type="ECO:0000313" key="10">
    <source>
        <dbReference type="Ensembl" id="ENSTRUP00000036957.2"/>
    </source>
</evidence>
<evidence type="ECO:0000256" key="1">
    <source>
        <dbReference type="ARBA" id="ARBA00005399"/>
    </source>
</evidence>
<dbReference type="STRING" id="31033.ENSTRUP00000036957"/>
<evidence type="ECO:0000256" key="2">
    <source>
        <dbReference type="ARBA" id="ARBA00022729"/>
    </source>
</evidence>
<dbReference type="InterPro" id="IPR050650">
    <property type="entry name" value="Type-II_Cytokine-TF_Rcpt"/>
</dbReference>
<dbReference type="HOGENOM" id="CLU_423862_0_0_1"/>
<evidence type="ECO:0000256" key="7">
    <source>
        <dbReference type="SAM" id="SignalP"/>
    </source>
</evidence>
<dbReference type="Gene3D" id="2.60.40.10">
    <property type="entry name" value="Immunoglobulins"/>
    <property type="match status" value="2"/>
</dbReference>
<evidence type="ECO:0000313" key="11">
    <source>
        <dbReference type="Proteomes" id="UP000005226"/>
    </source>
</evidence>
<dbReference type="Pfam" id="PF01108">
    <property type="entry name" value="Tissue_fac"/>
    <property type="match status" value="1"/>
</dbReference>
<dbReference type="RefSeq" id="XP_011610275.2">
    <property type="nucleotide sequence ID" value="XM_011611973.2"/>
</dbReference>
<sequence>MWKTVLLLSLGALWCTVSASLPSPTSVIISSVNLRNVLEWTPGNGTPGDAIFTVQYAVYGDSDADSKGRRVRWRVVQGCVEVAQSWCDLSNETWDLEHGYYARVRAKTRRTSSTWVFTRRFDPKSDTTFGPPLVTIEIENNSAIITIKGPMRYQPKNHMAVVSMATLYPQMLYNLSVKNTYHGETSHFRLSSGLYKHLLSDYNTEYCFSVKAKFLVMPIQCQSSEWQCITTPQDPLVSQLQWVIMGIVVPFLCVCVIVVIGHILYQYLMGMGQKTPYTLDQGIFNQPSLAFPLEKINLNAINDIAPADPMPDQHFEDPPPQYARYLPPQLPYDCGHPSIDYSFVFSPSTSCRQEERMRGRVNDEGGNNLNHQKHHSSGVYAPQATSSCLGRSFHADLPEHSASAELSAPEQAGTLHIPLNQKGDKITVSGMEEKNANELEPLLSVYAAHNTKCMAAAHSEQSDFRLADDLRAMGLEETEKDGGGHAEGEEQEREIIFIDWDPKLGKLVLPELAKWIDSGNEPENGGESNEGGEEEGNVMEGALLLGDVFVRQASEEEEQAPREPERDPEGGGEGPDILAKWNLVFPSDD</sequence>
<keyword evidence="6" id="KW-1133">Transmembrane helix</keyword>
<gene>
    <name evidence="10" type="primary">il20ra</name>
</gene>
<dbReference type="OMA" id="DYNTEYC"/>
<dbReference type="InterPro" id="IPR013783">
    <property type="entry name" value="Ig-like_fold"/>
</dbReference>
<dbReference type="InParanoid" id="H2UJ36"/>
<feature type="transmembrane region" description="Helical" evidence="6">
    <location>
        <begin position="242"/>
        <end position="265"/>
    </location>
</feature>
<evidence type="ECO:0000256" key="6">
    <source>
        <dbReference type="SAM" id="Phobius"/>
    </source>
</evidence>
<dbReference type="InterPro" id="IPR003961">
    <property type="entry name" value="FN3_dom"/>
</dbReference>
<evidence type="ECO:0000256" key="3">
    <source>
        <dbReference type="ARBA" id="ARBA00023157"/>
    </source>
</evidence>
<dbReference type="GeneID" id="101067572"/>
<evidence type="ECO:0000259" key="9">
    <source>
        <dbReference type="Pfam" id="PF09294"/>
    </source>
</evidence>
<dbReference type="FunFam" id="2.60.40.10:FF:000348">
    <property type="entry name" value="Interleukin 20 receptor subunit alpha"/>
    <property type="match status" value="1"/>
</dbReference>
<feature type="compositionally biased region" description="Basic and acidic residues" evidence="5">
    <location>
        <begin position="559"/>
        <end position="569"/>
    </location>
</feature>
<dbReference type="PANTHER" id="PTHR20859">
    <property type="entry name" value="INTERFERON/INTERLEUKIN RECEPTOR"/>
    <property type="match status" value="1"/>
</dbReference>
<dbReference type="InterPro" id="IPR015373">
    <property type="entry name" value="Interferon/interleukin_rcp_dom"/>
</dbReference>
<keyword evidence="4" id="KW-0675">Receptor</keyword>
<feature type="domain" description="Fibronectin type-III" evidence="8">
    <location>
        <begin position="5"/>
        <end position="115"/>
    </location>
</feature>
<name>H2UJ36_TAKRU</name>
<reference evidence="10" key="3">
    <citation type="submission" date="2025-09" db="UniProtKB">
        <authorList>
            <consortium name="Ensembl"/>
        </authorList>
    </citation>
    <scope>IDENTIFICATION</scope>
</reference>
<dbReference type="InterPro" id="IPR036116">
    <property type="entry name" value="FN3_sf"/>
</dbReference>
<keyword evidence="2 7" id="KW-0732">Signal</keyword>
<evidence type="ECO:0000256" key="5">
    <source>
        <dbReference type="SAM" id="MobiDB-lite"/>
    </source>
</evidence>
<dbReference type="SUPFAM" id="SSF49265">
    <property type="entry name" value="Fibronectin type III"/>
    <property type="match status" value="2"/>
</dbReference>
<feature type="region of interest" description="Disordered" evidence="5">
    <location>
        <begin position="517"/>
        <end position="589"/>
    </location>
</feature>
<feature type="signal peptide" evidence="7">
    <location>
        <begin position="1"/>
        <end position="19"/>
    </location>
</feature>
<dbReference type="AlphaFoldDB" id="H2UJ36"/>
<dbReference type="PANTHER" id="PTHR20859:SF86">
    <property type="entry name" value="INTERLEUKIN-20 RECEPTOR SUBUNIT ALPHA"/>
    <property type="match status" value="1"/>
</dbReference>
<keyword evidence="11" id="KW-1185">Reference proteome</keyword>
<reference evidence="10" key="2">
    <citation type="submission" date="2025-08" db="UniProtKB">
        <authorList>
            <consortium name="Ensembl"/>
        </authorList>
    </citation>
    <scope>IDENTIFICATION</scope>
</reference>
<organism evidence="10 11">
    <name type="scientific">Takifugu rubripes</name>
    <name type="common">Japanese pufferfish</name>
    <name type="synonym">Fugu rubripes</name>
    <dbReference type="NCBI Taxonomy" id="31033"/>
    <lineage>
        <taxon>Eukaryota</taxon>
        <taxon>Metazoa</taxon>
        <taxon>Chordata</taxon>
        <taxon>Craniata</taxon>
        <taxon>Vertebrata</taxon>
        <taxon>Euteleostomi</taxon>
        <taxon>Actinopterygii</taxon>
        <taxon>Neopterygii</taxon>
        <taxon>Teleostei</taxon>
        <taxon>Neoteleostei</taxon>
        <taxon>Acanthomorphata</taxon>
        <taxon>Eupercaria</taxon>
        <taxon>Tetraodontiformes</taxon>
        <taxon>Tetradontoidea</taxon>
        <taxon>Tetraodontidae</taxon>
        <taxon>Takifugu</taxon>
    </lineage>
</organism>
<protein>
    <submittedName>
        <fullName evidence="10">Interleukin-20 receptor subunit alpha-like</fullName>
    </submittedName>
</protein>
<keyword evidence="6" id="KW-0812">Transmembrane</keyword>
<comment type="similarity">
    <text evidence="1">Belongs to the type II cytokine receptor family.</text>
</comment>
<dbReference type="Proteomes" id="UP000005226">
    <property type="component" value="Chromosome 16"/>
</dbReference>
<dbReference type="GO" id="GO:0005886">
    <property type="term" value="C:plasma membrane"/>
    <property type="evidence" value="ECO:0007669"/>
    <property type="project" value="TreeGrafter"/>
</dbReference>
<evidence type="ECO:0000259" key="8">
    <source>
        <dbReference type="Pfam" id="PF01108"/>
    </source>
</evidence>